<feature type="region of interest" description="Disordered" evidence="1">
    <location>
        <begin position="105"/>
        <end position="124"/>
    </location>
</feature>
<organism evidence="2 3">
    <name type="scientific">Lojkania enalia</name>
    <dbReference type="NCBI Taxonomy" id="147567"/>
    <lineage>
        <taxon>Eukaryota</taxon>
        <taxon>Fungi</taxon>
        <taxon>Dikarya</taxon>
        <taxon>Ascomycota</taxon>
        <taxon>Pezizomycotina</taxon>
        <taxon>Dothideomycetes</taxon>
        <taxon>Pleosporomycetidae</taxon>
        <taxon>Pleosporales</taxon>
        <taxon>Pleosporales incertae sedis</taxon>
        <taxon>Lojkania</taxon>
    </lineage>
</organism>
<name>A0A9P4K4E7_9PLEO</name>
<dbReference type="PANTHER" id="PTHR40636">
    <property type="entry name" value="CSBD-LIKE DOMAIN-CONTAINING PROTEIN"/>
    <property type="match status" value="1"/>
</dbReference>
<keyword evidence="3" id="KW-1185">Reference proteome</keyword>
<evidence type="ECO:0000313" key="2">
    <source>
        <dbReference type="EMBL" id="KAF2262402.1"/>
    </source>
</evidence>
<sequence>MPVGQQESGVTSGVKFVTSTVGNTVGGVTNTVGGVVGALGRGVGETLEGATGSAGRPVARGISDATTSVEDGANRIAGVCHDVDDRYTNRKPEDKNKEIKSQGFMSANRNSDPRGGMGVASGVRKATRSCRSTTSRRGWITCSHTTPQFHVARQGLNVVDACLDVNSCDFAPMTRVAFPLCPLGGQLYANISAPPF</sequence>
<protein>
    <submittedName>
        <fullName evidence="2">Uncharacterized protein</fullName>
    </submittedName>
</protein>
<comment type="caution">
    <text evidence="2">The sequence shown here is derived from an EMBL/GenBank/DDBJ whole genome shotgun (WGS) entry which is preliminary data.</text>
</comment>
<gene>
    <name evidence="2" type="ORF">CC78DRAFT_582705</name>
</gene>
<dbReference type="PANTHER" id="PTHR40636:SF1">
    <property type="entry name" value="CSBD-LIKE DOMAIN-CONTAINING PROTEIN"/>
    <property type="match status" value="1"/>
</dbReference>
<dbReference type="AlphaFoldDB" id="A0A9P4K4E7"/>
<dbReference type="Proteomes" id="UP000800093">
    <property type="component" value="Unassembled WGS sequence"/>
</dbReference>
<proteinExistence type="predicted"/>
<reference evidence="3" key="1">
    <citation type="journal article" date="2020" name="Stud. Mycol.">
        <title>101 Dothideomycetes genomes: A test case for predicting lifestyles and emergence of pathogens.</title>
        <authorList>
            <person name="Haridas S."/>
            <person name="Albert R."/>
            <person name="Binder M."/>
            <person name="Bloem J."/>
            <person name="LaButti K."/>
            <person name="Salamov A."/>
            <person name="Andreopoulos B."/>
            <person name="Baker S."/>
            <person name="Barry K."/>
            <person name="Bills G."/>
            <person name="Bluhm B."/>
            <person name="Cannon C."/>
            <person name="Castanera R."/>
            <person name="Culley D."/>
            <person name="Daum C."/>
            <person name="Ezra D."/>
            <person name="Gonzalez J."/>
            <person name="Henrissat B."/>
            <person name="Kuo A."/>
            <person name="Liang C."/>
            <person name="Lipzen A."/>
            <person name="Lutzoni F."/>
            <person name="Magnuson J."/>
            <person name="Mondo S."/>
            <person name="Nolan M."/>
            <person name="Ohm R."/>
            <person name="Pangilinan J."/>
            <person name="Park H.-J."/>
            <person name="Ramirez L."/>
            <person name="Alfaro M."/>
            <person name="Sun H."/>
            <person name="Tritt A."/>
            <person name="Yoshinaga Y."/>
            <person name="Zwiers L.-H."/>
            <person name="Turgeon B."/>
            <person name="Goodwin S."/>
            <person name="Spatafora J."/>
            <person name="Crous P."/>
            <person name="Grigoriev I."/>
        </authorList>
    </citation>
    <scope>NUCLEOTIDE SEQUENCE [LARGE SCALE GENOMIC DNA]</scope>
    <source>
        <strain evidence="3">CBS 304.66</strain>
    </source>
</reference>
<accession>A0A9P4K4E7</accession>
<dbReference type="EMBL" id="ML986641">
    <property type="protein sequence ID" value="KAF2262402.1"/>
    <property type="molecule type" value="Genomic_DNA"/>
</dbReference>
<dbReference type="OrthoDB" id="2565331at2759"/>
<evidence type="ECO:0000313" key="3">
    <source>
        <dbReference type="Proteomes" id="UP000800093"/>
    </source>
</evidence>
<evidence type="ECO:0000256" key="1">
    <source>
        <dbReference type="SAM" id="MobiDB-lite"/>
    </source>
</evidence>